<sequence>MTPNLMKGQTDTSKFAGQDPKGTASADNNPAKNPMTEYNPAPGSKAPAALSSDGAIGKQFKADGPMGSIPQSIGGPFDQKGVIGGAFSETGALGGTVNKILGHTPGDQTK</sequence>
<dbReference type="EMBL" id="JAPDRK010000006">
    <property type="protein sequence ID" value="KAJ9611422.1"/>
    <property type="molecule type" value="Genomic_DNA"/>
</dbReference>
<evidence type="ECO:0000313" key="3">
    <source>
        <dbReference type="Proteomes" id="UP001172673"/>
    </source>
</evidence>
<accession>A0AA38XE74</accession>
<dbReference type="AlphaFoldDB" id="A0AA38XE74"/>
<reference evidence="2" key="1">
    <citation type="submission" date="2022-10" db="EMBL/GenBank/DDBJ databases">
        <title>Culturing micro-colonial fungi from biological soil crusts in the Mojave desert and describing Neophaeococcomyces mojavensis, and introducing the new genera and species Taxawa tesnikishii.</title>
        <authorList>
            <person name="Kurbessoian T."/>
            <person name="Stajich J.E."/>
        </authorList>
    </citation>
    <scope>NUCLEOTIDE SEQUENCE</scope>
    <source>
        <strain evidence="2">TK_41</strain>
    </source>
</reference>
<feature type="region of interest" description="Disordered" evidence="1">
    <location>
        <begin position="1"/>
        <end position="75"/>
    </location>
</feature>
<name>A0AA38XE74_9EURO</name>
<comment type="caution">
    <text evidence="2">The sequence shown here is derived from an EMBL/GenBank/DDBJ whole genome shotgun (WGS) entry which is preliminary data.</text>
</comment>
<feature type="compositionally biased region" description="Polar residues" evidence="1">
    <location>
        <begin position="1"/>
        <end position="15"/>
    </location>
</feature>
<proteinExistence type="predicted"/>
<protein>
    <submittedName>
        <fullName evidence="2">Uncharacterized protein</fullName>
    </submittedName>
</protein>
<organism evidence="2 3">
    <name type="scientific">Cladophialophora chaetospira</name>
    <dbReference type="NCBI Taxonomy" id="386627"/>
    <lineage>
        <taxon>Eukaryota</taxon>
        <taxon>Fungi</taxon>
        <taxon>Dikarya</taxon>
        <taxon>Ascomycota</taxon>
        <taxon>Pezizomycotina</taxon>
        <taxon>Eurotiomycetes</taxon>
        <taxon>Chaetothyriomycetidae</taxon>
        <taxon>Chaetothyriales</taxon>
        <taxon>Herpotrichiellaceae</taxon>
        <taxon>Cladophialophora</taxon>
    </lineage>
</organism>
<evidence type="ECO:0000256" key="1">
    <source>
        <dbReference type="SAM" id="MobiDB-lite"/>
    </source>
</evidence>
<gene>
    <name evidence="2" type="ORF">H2200_004606</name>
</gene>
<evidence type="ECO:0000313" key="2">
    <source>
        <dbReference type="EMBL" id="KAJ9611422.1"/>
    </source>
</evidence>
<keyword evidence="3" id="KW-1185">Reference proteome</keyword>
<dbReference type="Proteomes" id="UP001172673">
    <property type="component" value="Unassembled WGS sequence"/>
</dbReference>